<comment type="similarity">
    <text evidence="2">Belongs to the glycoprotein hormones subunit beta family.</text>
</comment>
<dbReference type="Proteomes" id="UP000694701">
    <property type="component" value="Unplaced"/>
</dbReference>
<feature type="domain" description="Glycoprotein hormone subunit beta" evidence="12">
    <location>
        <begin position="40"/>
        <end position="133"/>
    </location>
</feature>
<organism evidence="13 14">
    <name type="scientific">Cyprinus carpio</name>
    <name type="common">Common carp</name>
    <dbReference type="NCBI Taxonomy" id="7962"/>
    <lineage>
        <taxon>Eukaryota</taxon>
        <taxon>Metazoa</taxon>
        <taxon>Chordata</taxon>
        <taxon>Craniata</taxon>
        <taxon>Vertebrata</taxon>
        <taxon>Euteleostomi</taxon>
        <taxon>Actinopterygii</taxon>
        <taxon>Neopterygii</taxon>
        <taxon>Teleostei</taxon>
        <taxon>Ostariophysi</taxon>
        <taxon>Cypriniformes</taxon>
        <taxon>Cyprinidae</taxon>
        <taxon>Cyprininae</taxon>
        <taxon>Cyprinus</taxon>
    </lineage>
</organism>
<evidence type="ECO:0000256" key="6">
    <source>
        <dbReference type="ARBA" id="ARBA00023157"/>
    </source>
</evidence>
<evidence type="ECO:0000256" key="4">
    <source>
        <dbReference type="ARBA" id="ARBA00022702"/>
    </source>
</evidence>
<dbReference type="SUPFAM" id="SSF57501">
    <property type="entry name" value="Cystine-knot cytokines"/>
    <property type="match status" value="1"/>
</dbReference>
<evidence type="ECO:0000256" key="5">
    <source>
        <dbReference type="ARBA" id="ARBA00022729"/>
    </source>
</evidence>
<proteinExistence type="inferred from homology"/>
<comment type="function">
    <text evidence="8">Functions as a heterodimeric glycoprotein hormone with GPHA2 able to bind and activate the thyroid-stimulating hormone receptor (TSHR), leading to increased cAMP production. Plays a central role in controlling thyroid cell metabolism.</text>
</comment>
<evidence type="ECO:0000256" key="10">
    <source>
        <dbReference type="ARBA" id="ARBA00068436"/>
    </source>
</evidence>
<keyword evidence="7" id="KW-0325">Glycoprotein</keyword>
<keyword evidence="3" id="KW-0964">Secreted</keyword>
<keyword evidence="4" id="KW-0372">Hormone</keyword>
<evidence type="ECO:0000259" key="12">
    <source>
        <dbReference type="Pfam" id="PF00007"/>
    </source>
</evidence>
<evidence type="ECO:0000256" key="2">
    <source>
        <dbReference type="ARBA" id="ARBA00006552"/>
    </source>
</evidence>
<keyword evidence="6" id="KW-1015">Disulfide bond</keyword>
<sequence length="135" mass="15604">MGGFLKMYPDHFLVYAVTFLLLFPGFYSTMAVTTLQSFRGCAVRDFAFLAKKPGCRSLRINTEACWGRCHTWERPVPEPPYIQRHHRVCTYSRTRHLTARLPGCRPGVSPIYHYPQALQCDCTYCSTNHTECETF</sequence>
<dbReference type="Proteomes" id="UP000694427">
    <property type="component" value="Unplaced"/>
</dbReference>
<evidence type="ECO:0000256" key="3">
    <source>
        <dbReference type="ARBA" id="ARBA00022525"/>
    </source>
</evidence>
<evidence type="ECO:0000256" key="9">
    <source>
        <dbReference type="ARBA" id="ARBA00064459"/>
    </source>
</evidence>
<evidence type="ECO:0000256" key="11">
    <source>
        <dbReference type="ARBA" id="ARBA00079540"/>
    </source>
</evidence>
<dbReference type="InterPro" id="IPR001545">
    <property type="entry name" value="Gonadotropin_bsu"/>
</dbReference>
<comment type="subcellular location">
    <subcellularLocation>
        <location evidence="1">Secreted</location>
    </subcellularLocation>
</comment>
<dbReference type="Ensembl" id="ENSCCRT00010045895.1">
    <property type="protein sequence ID" value="ENSCCRP00010041819.1"/>
    <property type="gene ID" value="ENSCCRG00010017814.1"/>
</dbReference>
<dbReference type="Ensembl" id="ENSCCRT00020052285.1">
    <property type="protein sequence ID" value="ENSCCRP00020047974.1"/>
    <property type="gene ID" value="ENSCCRG00020021308.1"/>
</dbReference>
<dbReference type="CDD" id="cd00069">
    <property type="entry name" value="GHB_like"/>
    <property type="match status" value="1"/>
</dbReference>
<evidence type="ECO:0000313" key="13">
    <source>
        <dbReference type="Ensembl" id="ENSCCRP00010041819.1"/>
    </source>
</evidence>
<dbReference type="AlphaFoldDB" id="A0A8C1K438"/>
<comment type="subunit">
    <text evidence="9">Heterodimer with GPHA2; this heterodimer interacts with thyroid-stimulating hormone receptor (TSHR), and hence stimulates cAMP production.</text>
</comment>
<dbReference type="FunFam" id="2.10.90.10:FF:000029">
    <property type="entry name" value="glycoprotein hormone beta-5"/>
    <property type="match status" value="1"/>
</dbReference>
<keyword evidence="5" id="KW-0732">Signal</keyword>
<keyword evidence="14" id="KW-1185">Reference proteome</keyword>
<evidence type="ECO:0000256" key="7">
    <source>
        <dbReference type="ARBA" id="ARBA00023180"/>
    </source>
</evidence>
<dbReference type="PANTHER" id="PTHR11515">
    <property type="entry name" value="GLYCOPROTEIN HORMONE BETA CHAIN"/>
    <property type="match status" value="1"/>
</dbReference>
<evidence type="ECO:0000313" key="14">
    <source>
        <dbReference type="Proteomes" id="UP000694427"/>
    </source>
</evidence>
<dbReference type="GO" id="GO:0002155">
    <property type="term" value="P:regulation of thyroid hormone receptor signaling pathway"/>
    <property type="evidence" value="ECO:0007669"/>
    <property type="project" value="TreeGrafter"/>
</dbReference>
<evidence type="ECO:0000256" key="1">
    <source>
        <dbReference type="ARBA" id="ARBA00004613"/>
    </source>
</evidence>
<name>A0A8C1K438_CYPCA</name>
<dbReference type="GO" id="GO:0005179">
    <property type="term" value="F:hormone activity"/>
    <property type="evidence" value="ECO:0007669"/>
    <property type="project" value="UniProtKB-KW"/>
</dbReference>
<reference evidence="13" key="1">
    <citation type="submission" date="2025-05" db="UniProtKB">
        <authorList>
            <consortium name="Ensembl"/>
        </authorList>
    </citation>
    <scope>IDENTIFICATION</scope>
</reference>
<dbReference type="PANTHER" id="PTHR11515:SF14">
    <property type="entry name" value="GLYCOPROTEIN HORMONE BETA-5"/>
    <property type="match status" value="1"/>
</dbReference>
<evidence type="ECO:0000256" key="8">
    <source>
        <dbReference type="ARBA" id="ARBA00054534"/>
    </source>
</evidence>
<dbReference type="GO" id="GO:0005737">
    <property type="term" value="C:cytoplasm"/>
    <property type="evidence" value="ECO:0007669"/>
    <property type="project" value="TreeGrafter"/>
</dbReference>
<protein>
    <recommendedName>
        <fullName evidence="10">Glycoprotein hormone beta-5</fullName>
    </recommendedName>
    <alternativeName>
        <fullName evidence="11">Thyrostimulin subunit beta</fullName>
    </alternativeName>
</protein>
<dbReference type="GO" id="GO:0007186">
    <property type="term" value="P:G protein-coupled receptor signaling pathway"/>
    <property type="evidence" value="ECO:0007669"/>
    <property type="project" value="TreeGrafter"/>
</dbReference>
<dbReference type="InterPro" id="IPR029034">
    <property type="entry name" value="Cystine-knot_cytokine"/>
</dbReference>
<dbReference type="Pfam" id="PF00007">
    <property type="entry name" value="Cys_knot"/>
    <property type="match status" value="1"/>
</dbReference>
<dbReference type="GO" id="GO:0005615">
    <property type="term" value="C:extracellular space"/>
    <property type="evidence" value="ECO:0007669"/>
    <property type="project" value="TreeGrafter"/>
</dbReference>
<accession>A0A8C1K438</accession>
<dbReference type="SMART" id="SM00068">
    <property type="entry name" value="GHB"/>
    <property type="match status" value="1"/>
</dbReference>
<dbReference type="Gene3D" id="2.10.90.10">
    <property type="entry name" value="Cystine-knot cytokines"/>
    <property type="match status" value="1"/>
</dbReference>
<dbReference type="InterPro" id="IPR006208">
    <property type="entry name" value="Glyco_hormone_CN"/>
</dbReference>